<dbReference type="Gene3D" id="2.40.340.10">
    <property type="entry name" value="MoeA, C-terminal, domain IV"/>
    <property type="match status" value="1"/>
</dbReference>
<dbReference type="CDD" id="cd00887">
    <property type="entry name" value="MoeA"/>
    <property type="match status" value="1"/>
</dbReference>
<dbReference type="PANTHER" id="PTHR10192">
    <property type="entry name" value="MOLYBDOPTERIN BIOSYNTHESIS PROTEIN"/>
    <property type="match status" value="1"/>
</dbReference>
<evidence type="ECO:0000256" key="1">
    <source>
        <dbReference type="ARBA" id="ARBA00002901"/>
    </source>
</evidence>
<dbReference type="Gene3D" id="3.90.105.10">
    <property type="entry name" value="Molybdopterin biosynthesis moea protein, domain 2"/>
    <property type="match status" value="1"/>
</dbReference>
<dbReference type="InterPro" id="IPR005111">
    <property type="entry name" value="MoeA_C_domain_IV"/>
</dbReference>
<dbReference type="Pfam" id="PF03453">
    <property type="entry name" value="MoeA_N"/>
    <property type="match status" value="1"/>
</dbReference>
<accession>A0A7V8U9F4</accession>
<evidence type="ECO:0000313" key="8">
    <source>
        <dbReference type="EMBL" id="MBA1375380.1"/>
    </source>
</evidence>
<dbReference type="SUPFAM" id="SSF63867">
    <property type="entry name" value="MoeA C-terminal domain-like"/>
    <property type="match status" value="1"/>
</dbReference>
<protein>
    <recommendedName>
        <fullName evidence="6">Molybdopterin molybdenumtransferase</fullName>
        <ecNumber evidence="6">2.10.1.1</ecNumber>
    </recommendedName>
</protein>
<name>A0A7V8U9F4_9SPHN</name>
<keyword evidence="6 8" id="KW-0808">Transferase</keyword>
<dbReference type="UniPathway" id="UPA00344"/>
<dbReference type="GO" id="GO:0006777">
    <property type="term" value="P:Mo-molybdopterin cofactor biosynthetic process"/>
    <property type="evidence" value="ECO:0007669"/>
    <property type="project" value="UniProtKB-UniRule"/>
</dbReference>
<comment type="pathway">
    <text evidence="2 6">Cofactor biosynthesis; molybdopterin biosynthesis.</text>
</comment>
<keyword evidence="6" id="KW-0460">Magnesium</keyword>
<sequence>MAGGLIALDEARDRLLALADPRPAISLPLVETTGLTLAEPLVSLRSQPAADLSAMDGYAVRGADLPGPWRVIGESAAGRPFAGAIGPGEAARISTGATVPAGADCVVVQEDVARDGERLTLTGDGPAAPGAHIRRAGHDFAHGALLAEAGAVIDARLIALAAMAGHGNLRVLPRPRIAILSTGDELVPPGEALPSPAHIPASNGVMLASLLSALPCDLAVPPLLPDDRATIAAALDAHRQADVIVTTGGASVGDHDLIQPALADCGGTVDFWRIAMRPGKPVMVGRLGEAIVLGLPGNPVSAYVTATLLLLPLVRRMLGYPSLAPIISQAIAGETFPANGLRQDFVRARWQDGRLVRLGNQDSGALLALHQADALVVRPISASAAEPGDPVDYIALRQGS</sequence>
<comment type="catalytic activity">
    <reaction evidence="5">
        <text>adenylyl-molybdopterin + molybdate = Mo-molybdopterin + AMP + H(+)</text>
        <dbReference type="Rhea" id="RHEA:35047"/>
        <dbReference type="ChEBI" id="CHEBI:15378"/>
        <dbReference type="ChEBI" id="CHEBI:36264"/>
        <dbReference type="ChEBI" id="CHEBI:62727"/>
        <dbReference type="ChEBI" id="CHEBI:71302"/>
        <dbReference type="ChEBI" id="CHEBI:456215"/>
        <dbReference type="EC" id="2.10.1.1"/>
    </reaction>
</comment>
<dbReference type="RefSeq" id="WP_181267880.1">
    <property type="nucleotide sequence ID" value="NZ_BAAAGB010000001.1"/>
</dbReference>
<keyword evidence="4 6" id="KW-0501">Molybdenum cofactor biosynthesis</keyword>
<evidence type="ECO:0000313" key="9">
    <source>
        <dbReference type="Proteomes" id="UP000589292"/>
    </source>
</evidence>
<dbReference type="SMART" id="SM00852">
    <property type="entry name" value="MoCF_biosynth"/>
    <property type="match status" value="1"/>
</dbReference>
<dbReference type="Gene3D" id="3.40.980.10">
    <property type="entry name" value="MoaB/Mog-like domain"/>
    <property type="match status" value="1"/>
</dbReference>
<reference evidence="8 9" key="1">
    <citation type="journal article" date="1994" name="Int. J. Syst. Bacteriol.">
        <title>Phylogenetic positions of novel aerobic, bacteriochlorophyll a-containing bacteria and description of Roseococcus thiosulfatophilus gen. nov., sp. nov., Erythromicrobium ramosum gen. nov., sp. nov., and Erythrobacter litoralis sp. nov.</title>
        <authorList>
            <person name="Yurkov V."/>
            <person name="Stackebrandt E."/>
            <person name="Holmes A."/>
            <person name="Fuerst J.A."/>
            <person name="Hugenholtz P."/>
            <person name="Golecki J."/>
            <person name="Gad'on N."/>
            <person name="Gorlenko V.M."/>
            <person name="Kompantseva E.I."/>
            <person name="Drews G."/>
        </authorList>
    </citation>
    <scope>NUCLEOTIDE SEQUENCE [LARGE SCALE GENOMIC DNA]</scope>
    <source>
        <strain evidence="8 9">KR-99</strain>
    </source>
</reference>
<evidence type="ECO:0000256" key="6">
    <source>
        <dbReference type="RuleBase" id="RU365090"/>
    </source>
</evidence>
<dbReference type="GO" id="GO:0046872">
    <property type="term" value="F:metal ion binding"/>
    <property type="evidence" value="ECO:0007669"/>
    <property type="project" value="UniProtKB-UniRule"/>
</dbReference>
<dbReference type="GO" id="GO:0005829">
    <property type="term" value="C:cytosol"/>
    <property type="evidence" value="ECO:0007669"/>
    <property type="project" value="TreeGrafter"/>
</dbReference>
<dbReference type="EMBL" id="VDES01000002">
    <property type="protein sequence ID" value="MBA1375380.1"/>
    <property type="molecule type" value="Genomic_DNA"/>
</dbReference>
<organism evidence="8 9">
    <name type="scientific">Sphingomonas ursincola</name>
    <dbReference type="NCBI Taxonomy" id="56361"/>
    <lineage>
        <taxon>Bacteria</taxon>
        <taxon>Pseudomonadati</taxon>
        <taxon>Pseudomonadota</taxon>
        <taxon>Alphaproteobacteria</taxon>
        <taxon>Sphingomonadales</taxon>
        <taxon>Sphingomonadaceae</taxon>
        <taxon>Sphingomonas</taxon>
    </lineage>
</organism>
<dbReference type="GO" id="GO:0061599">
    <property type="term" value="F:molybdopterin molybdotransferase activity"/>
    <property type="evidence" value="ECO:0007669"/>
    <property type="project" value="UniProtKB-UniRule"/>
</dbReference>
<keyword evidence="9" id="KW-1185">Reference proteome</keyword>
<dbReference type="SUPFAM" id="SSF63882">
    <property type="entry name" value="MoeA N-terminal region -like"/>
    <property type="match status" value="1"/>
</dbReference>
<comment type="function">
    <text evidence="1 6">Catalyzes the insertion of molybdate into adenylated molybdopterin with the concomitant release of AMP.</text>
</comment>
<evidence type="ECO:0000259" key="7">
    <source>
        <dbReference type="SMART" id="SM00852"/>
    </source>
</evidence>
<dbReference type="NCBIfam" id="NF045515">
    <property type="entry name" value="Glp_gephyrin"/>
    <property type="match status" value="1"/>
</dbReference>
<dbReference type="Pfam" id="PF03454">
    <property type="entry name" value="MoeA_C"/>
    <property type="match status" value="1"/>
</dbReference>
<proteinExistence type="inferred from homology"/>
<evidence type="ECO:0000256" key="2">
    <source>
        <dbReference type="ARBA" id="ARBA00005046"/>
    </source>
</evidence>
<comment type="cofactor">
    <cofactor evidence="6">
        <name>Mg(2+)</name>
        <dbReference type="ChEBI" id="CHEBI:18420"/>
    </cofactor>
</comment>
<evidence type="ECO:0000256" key="5">
    <source>
        <dbReference type="ARBA" id="ARBA00047317"/>
    </source>
</evidence>
<dbReference type="AlphaFoldDB" id="A0A7V8U9F4"/>
<dbReference type="InterPro" id="IPR036688">
    <property type="entry name" value="MoeA_C_domain_IV_sf"/>
</dbReference>
<dbReference type="PANTHER" id="PTHR10192:SF5">
    <property type="entry name" value="GEPHYRIN"/>
    <property type="match status" value="1"/>
</dbReference>
<dbReference type="InterPro" id="IPR001453">
    <property type="entry name" value="MoaB/Mog_dom"/>
</dbReference>
<evidence type="ECO:0000256" key="4">
    <source>
        <dbReference type="ARBA" id="ARBA00023150"/>
    </source>
</evidence>
<keyword evidence="6" id="KW-0500">Molybdenum</keyword>
<dbReference type="InterPro" id="IPR036135">
    <property type="entry name" value="MoeA_linker/N_sf"/>
</dbReference>
<dbReference type="InterPro" id="IPR005110">
    <property type="entry name" value="MoeA_linker/N"/>
</dbReference>
<evidence type="ECO:0000256" key="3">
    <source>
        <dbReference type="ARBA" id="ARBA00010763"/>
    </source>
</evidence>
<dbReference type="Proteomes" id="UP000589292">
    <property type="component" value="Unassembled WGS sequence"/>
</dbReference>
<dbReference type="PROSITE" id="PS01079">
    <property type="entry name" value="MOCF_BIOSYNTHESIS_2"/>
    <property type="match status" value="1"/>
</dbReference>
<dbReference type="InterPro" id="IPR036425">
    <property type="entry name" value="MoaB/Mog-like_dom_sf"/>
</dbReference>
<comment type="similarity">
    <text evidence="3 6">Belongs to the MoeA family.</text>
</comment>
<dbReference type="Pfam" id="PF00994">
    <property type="entry name" value="MoCF_biosynth"/>
    <property type="match status" value="1"/>
</dbReference>
<gene>
    <name evidence="8" type="ORF">FG486_13615</name>
</gene>
<dbReference type="Gene3D" id="2.170.190.11">
    <property type="entry name" value="Molybdopterin biosynthesis moea protein, domain 3"/>
    <property type="match status" value="1"/>
</dbReference>
<dbReference type="InterPro" id="IPR038987">
    <property type="entry name" value="MoeA-like"/>
</dbReference>
<feature type="domain" description="MoaB/Mog" evidence="7">
    <location>
        <begin position="178"/>
        <end position="316"/>
    </location>
</feature>
<dbReference type="EC" id="2.10.1.1" evidence="6"/>
<keyword evidence="6" id="KW-0479">Metal-binding</keyword>
<dbReference type="SUPFAM" id="SSF53218">
    <property type="entry name" value="Molybdenum cofactor biosynthesis proteins"/>
    <property type="match status" value="1"/>
</dbReference>
<comment type="caution">
    <text evidence="8">The sequence shown here is derived from an EMBL/GenBank/DDBJ whole genome shotgun (WGS) entry which is preliminary data.</text>
</comment>
<dbReference type="InterPro" id="IPR008284">
    <property type="entry name" value="MoCF_biosynth_CS"/>
</dbReference>